<feature type="domain" description="Wall-associated receptor kinase C-terminal" evidence="2">
    <location>
        <begin position="102"/>
        <end position="173"/>
    </location>
</feature>
<reference evidence="3" key="2">
    <citation type="submission" date="2015-07" db="EMBL/GenBank/DDBJ databases">
        <authorList>
            <person name="Noorani M."/>
        </authorList>
    </citation>
    <scope>NUCLEOTIDE SEQUENCE</scope>
    <source>
        <strain evidence="3">Yugu1</strain>
    </source>
</reference>
<dbReference type="OrthoDB" id="691298at2759"/>
<accession>A0A368R9F8</accession>
<name>A0A368R9F8_SETIT</name>
<organism evidence="3">
    <name type="scientific">Setaria italica</name>
    <name type="common">Foxtail millet</name>
    <name type="synonym">Panicum italicum</name>
    <dbReference type="NCBI Taxonomy" id="4555"/>
    <lineage>
        <taxon>Eukaryota</taxon>
        <taxon>Viridiplantae</taxon>
        <taxon>Streptophyta</taxon>
        <taxon>Embryophyta</taxon>
        <taxon>Tracheophyta</taxon>
        <taxon>Spermatophyta</taxon>
        <taxon>Magnoliopsida</taxon>
        <taxon>Liliopsida</taxon>
        <taxon>Poales</taxon>
        <taxon>Poaceae</taxon>
        <taxon>PACMAD clade</taxon>
        <taxon>Panicoideae</taxon>
        <taxon>Panicodae</taxon>
        <taxon>Paniceae</taxon>
        <taxon>Cenchrinae</taxon>
        <taxon>Setaria</taxon>
    </lineage>
</organism>
<sequence length="190" mass="20718">MLVVEGTCCVFSVRGYYSCGYTDLKISCQGEGASVIPVIRLGGENYTVQDISYESGIDGYKVILADSDVLVGGNCPAVRHGVTFDDVPVPGGGVAFVFTPDDHDKAQEHDLAADCKEVVSVLVKSEVLMDMARDVLKQGFELSWSRITMDQCPLCEKCSYSQNKTFLGCLCSNRKVGYPDCRPTNDESWT</sequence>
<gene>
    <name evidence="3" type="ORF">SETIT_5G278000v2</name>
</gene>
<dbReference type="InterPro" id="IPR032872">
    <property type="entry name" value="WAK_assoc_C"/>
</dbReference>
<dbReference type="Pfam" id="PF14380">
    <property type="entry name" value="WAK_assoc"/>
    <property type="match status" value="1"/>
</dbReference>
<evidence type="ECO:0000313" key="3">
    <source>
        <dbReference type="EMBL" id="RCV26846.1"/>
    </source>
</evidence>
<dbReference type="EMBL" id="CM003532">
    <property type="protein sequence ID" value="RCV26846.1"/>
    <property type="molecule type" value="Genomic_DNA"/>
</dbReference>
<dbReference type="PANTHER" id="PTHR33138">
    <property type="entry name" value="OS01G0690200 PROTEIN"/>
    <property type="match status" value="1"/>
</dbReference>
<evidence type="ECO:0000259" key="2">
    <source>
        <dbReference type="Pfam" id="PF14380"/>
    </source>
</evidence>
<protein>
    <recommendedName>
        <fullName evidence="2">Wall-associated receptor kinase C-terminal domain-containing protein</fullName>
    </recommendedName>
</protein>
<reference evidence="3" key="1">
    <citation type="journal article" date="2012" name="Nat. Biotechnol.">
        <title>Reference genome sequence of the model plant Setaria.</title>
        <authorList>
            <person name="Bennetzen J.L."/>
            <person name="Schmutz J."/>
            <person name="Wang H."/>
            <person name="Percifield R."/>
            <person name="Hawkins J."/>
            <person name="Pontaroli A.C."/>
            <person name="Estep M."/>
            <person name="Feng L."/>
            <person name="Vaughn J.N."/>
            <person name="Grimwood J."/>
            <person name="Jenkins J."/>
            <person name="Barry K."/>
            <person name="Lindquist E."/>
            <person name="Hellsten U."/>
            <person name="Deshpande S."/>
            <person name="Wang X."/>
            <person name="Wu X."/>
            <person name="Mitros T."/>
            <person name="Triplett J."/>
            <person name="Yang X."/>
            <person name="Ye C.Y."/>
            <person name="Mauro-Herrera M."/>
            <person name="Wang L."/>
            <person name="Li P."/>
            <person name="Sharma M."/>
            <person name="Sharma R."/>
            <person name="Ronald P.C."/>
            <person name="Panaud O."/>
            <person name="Kellogg E.A."/>
            <person name="Brutnell T.P."/>
            <person name="Doust A.N."/>
            <person name="Tuskan G.A."/>
            <person name="Rokhsar D."/>
            <person name="Devos K.M."/>
        </authorList>
    </citation>
    <scope>NUCLEOTIDE SEQUENCE [LARGE SCALE GENOMIC DNA]</scope>
    <source>
        <strain evidence="3">Yugu1</strain>
    </source>
</reference>
<dbReference type="PANTHER" id="PTHR33138:SF54">
    <property type="entry name" value="OS01G0690900 PROTEIN"/>
    <property type="match status" value="1"/>
</dbReference>
<evidence type="ECO:0000256" key="1">
    <source>
        <dbReference type="ARBA" id="ARBA00023180"/>
    </source>
</evidence>
<dbReference type="AlphaFoldDB" id="A0A368R9F8"/>
<proteinExistence type="predicted"/>
<keyword evidence="1" id="KW-0325">Glycoprotein</keyword>